<feature type="transmembrane region" description="Helical" evidence="6">
    <location>
        <begin position="364"/>
        <end position="383"/>
    </location>
</feature>
<feature type="transmembrane region" description="Helical" evidence="6">
    <location>
        <begin position="269"/>
        <end position="290"/>
    </location>
</feature>
<feature type="transmembrane region" description="Helical" evidence="6">
    <location>
        <begin position="302"/>
        <end position="322"/>
    </location>
</feature>
<dbReference type="Pfam" id="PF07690">
    <property type="entry name" value="MFS_1"/>
    <property type="match status" value="1"/>
</dbReference>
<feature type="transmembrane region" description="Helical" evidence="6">
    <location>
        <begin position="395"/>
        <end position="415"/>
    </location>
</feature>
<feature type="transmembrane region" description="Helical" evidence="6">
    <location>
        <begin position="12"/>
        <end position="35"/>
    </location>
</feature>
<feature type="transmembrane region" description="Helical" evidence="6">
    <location>
        <begin position="328"/>
        <end position="352"/>
    </location>
</feature>
<keyword evidence="5 6" id="KW-0472">Membrane</keyword>
<gene>
    <name evidence="8" type="ORF">GCM10009691_36910</name>
</gene>
<dbReference type="PANTHER" id="PTHR43124">
    <property type="entry name" value="PURINE EFFLUX PUMP PBUE"/>
    <property type="match status" value="1"/>
</dbReference>
<proteinExistence type="predicted"/>
<feature type="domain" description="Major facilitator superfamily (MFS) profile" evidence="7">
    <location>
        <begin position="1"/>
        <end position="419"/>
    </location>
</feature>
<organism evidence="8 9">
    <name type="scientific">Brevibacterium picturae</name>
    <dbReference type="NCBI Taxonomy" id="260553"/>
    <lineage>
        <taxon>Bacteria</taxon>
        <taxon>Bacillati</taxon>
        <taxon>Actinomycetota</taxon>
        <taxon>Actinomycetes</taxon>
        <taxon>Micrococcales</taxon>
        <taxon>Brevibacteriaceae</taxon>
        <taxon>Brevibacterium</taxon>
    </lineage>
</organism>
<dbReference type="CDD" id="cd06174">
    <property type="entry name" value="MFS"/>
    <property type="match status" value="1"/>
</dbReference>
<evidence type="ECO:0000256" key="5">
    <source>
        <dbReference type="ARBA" id="ARBA00023136"/>
    </source>
</evidence>
<evidence type="ECO:0000256" key="1">
    <source>
        <dbReference type="ARBA" id="ARBA00004651"/>
    </source>
</evidence>
<dbReference type="PROSITE" id="PS50850">
    <property type="entry name" value="MFS"/>
    <property type="match status" value="1"/>
</dbReference>
<dbReference type="SUPFAM" id="SSF103473">
    <property type="entry name" value="MFS general substrate transporter"/>
    <property type="match status" value="1"/>
</dbReference>
<dbReference type="InterPro" id="IPR020846">
    <property type="entry name" value="MFS_dom"/>
</dbReference>
<feature type="transmembrane region" description="Helical" evidence="6">
    <location>
        <begin position="79"/>
        <end position="109"/>
    </location>
</feature>
<dbReference type="InterPro" id="IPR036259">
    <property type="entry name" value="MFS_trans_sf"/>
</dbReference>
<evidence type="ECO:0000259" key="7">
    <source>
        <dbReference type="PROSITE" id="PS50850"/>
    </source>
</evidence>
<evidence type="ECO:0000256" key="3">
    <source>
        <dbReference type="ARBA" id="ARBA00022692"/>
    </source>
</evidence>
<dbReference type="InterPro" id="IPR011701">
    <property type="entry name" value="MFS"/>
</dbReference>
<reference evidence="9" key="1">
    <citation type="journal article" date="2019" name="Int. J. Syst. Evol. Microbiol.">
        <title>The Global Catalogue of Microorganisms (GCM) 10K type strain sequencing project: providing services to taxonomists for standard genome sequencing and annotation.</title>
        <authorList>
            <consortium name="The Broad Institute Genomics Platform"/>
            <consortium name="The Broad Institute Genome Sequencing Center for Infectious Disease"/>
            <person name="Wu L."/>
            <person name="Ma J."/>
        </authorList>
    </citation>
    <scope>NUCLEOTIDE SEQUENCE [LARGE SCALE GENOMIC DNA]</scope>
    <source>
        <strain evidence="9">JCM 13319</strain>
    </source>
</reference>
<evidence type="ECO:0000256" key="4">
    <source>
        <dbReference type="ARBA" id="ARBA00022989"/>
    </source>
</evidence>
<name>A0ABP4NEC2_9MICO</name>
<dbReference type="EMBL" id="BAAALY010000018">
    <property type="protein sequence ID" value="GAA1559501.1"/>
    <property type="molecule type" value="Genomic_DNA"/>
</dbReference>
<evidence type="ECO:0000256" key="6">
    <source>
        <dbReference type="SAM" id="Phobius"/>
    </source>
</evidence>
<sequence>MNRREQGAPGRGLLTVLLGAIGSGPLLLYGLSAVSDSIIDDLGISEAQFGLLATACFACAAIGNATLGRVADRHSDRSLMTLVFVLAAGAMALVAVPASFWMLLVAAGISGIAQSFPNGVTNRVLLERVPVTKRIGWVGVKQSGVQASQLTASLAFPMLAAAAGWRGAALAIAIVPLILMVLMWHSLRVTPLLTLTASHPADTTEATDTRAVDTEVTDTEAVDAVPTSSPRHPGMVWALAAFGLLNGIGVQATNVYMPLFSVRELGFSLVLGGVTAAVAGALGVAARVGWARQMARGASGTHLLLLLALIATAGAVMFYGAGASGWVWMLWVAAALHGTSALGVSVVLMSALMRSIPSTSMASASGMVTAGMFTGFSLGPLGMGVLVSSPGGFQLGWAAVGLVYLLCVLLAVVLIRKSSRN</sequence>
<feature type="transmembrane region" description="Helical" evidence="6">
    <location>
        <begin position="236"/>
        <end position="257"/>
    </location>
</feature>
<dbReference type="InterPro" id="IPR050189">
    <property type="entry name" value="MFS_Efflux_Transporters"/>
</dbReference>
<comment type="subcellular location">
    <subcellularLocation>
        <location evidence="1">Cell membrane</location>
        <topology evidence="1">Multi-pass membrane protein</topology>
    </subcellularLocation>
</comment>
<evidence type="ECO:0000313" key="8">
    <source>
        <dbReference type="EMBL" id="GAA1559501.1"/>
    </source>
</evidence>
<dbReference type="Gene3D" id="1.20.1250.20">
    <property type="entry name" value="MFS general substrate transporter like domains"/>
    <property type="match status" value="1"/>
</dbReference>
<protein>
    <recommendedName>
        <fullName evidence="7">Major facilitator superfamily (MFS) profile domain-containing protein</fullName>
    </recommendedName>
</protein>
<evidence type="ECO:0000313" key="9">
    <source>
        <dbReference type="Proteomes" id="UP001501791"/>
    </source>
</evidence>
<keyword evidence="9" id="KW-1185">Reference proteome</keyword>
<feature type="transmembrane region" description="Helical" evidence="6">
    <location>
        <begin position="163"/>
        <end position="184"/>
    </location>
</feature>
<comment type="caution">
    <text evidence="8">The sequence shown here is derived from an EMBL/GenBank/DDBJ whole genome shotgun (WGS) entry which is preliminary data.</text>
</comment>
<feature type="transmembrane region" description="Helical" evidence="6">
    <location>
        <begin position="47"/>
        <end position="67"/>
    </location>
</feature>
<keyword evidence="2" id="KW-1003">Cell membrane</keyword>
<keyword evidence="4 6" id="KW-1133">Transmembrane helix</keyword>
<dbReference type="Proteomes" id="UP001501791">
    <property type="component" value="Unassembled WGS sequence"/>
</dbReference>
<evidence type="ECO:0000256" key="2">
    <source>
        <dbReference type="ARBA" id="ARBA00022475"/>
    </source>
</evidence>
<keyword evidence="3 6" id="KW-0812">Transmembrane</keyword>
<dbReference type="RefSeq" id="WP_346037155.1">
    <property type="nucleotide sequence ID" value="NZ_BAAALY010000018.1"/>
</dbReference>
<accession>A0ABP4NEC2</accession>
<dbReference type="PANTHER" id="PTHR43124:SF3">
    <property type="entry name" value="CHLORAMPHENICOL EFFLUX PUMP RV0191"/>
    <property type="match status" value="1"/>
</dbReference>